<dbReference type="AlphaFoldDB" id="A0AAW2J1F7"/>
<feature type="compositionally biased region" description="Pro residues" evidence="2">
    <location>
        <begin position="12"/>
        <end position="24"/>
    </location>
</feature>
<accession>A0AAW2J1F7</accession>
<gene>
    <name evidence="4" type="ORF">Scaly_2734700</name>
</gene>
<name>A0AAW2J1F7_9LAMI</name>
<feature type="compositionally biased region" description="Low complexity" evidence="2">
    <location>
        <begin position="1"/>
        <end position="11"/>
    </location>
</feature>
<sequence>MAGLRGNGSLPSLPPPRPKSPPQYPDLYGKRRELAKVQMLEREIGFLEEELKSIEGLQPASRSCKEVADFVTGNADPLIPTTKKIRRSRRFWKWLWYQPLNSILHVYIRRTKMRCSTLKAQFYSL</sequence>
<evidence type="ECO:0000259" key="3">
    <source>
        <dbReference type="SMART" id="SM01224"/>
    </source>
</evidence>
<reference evidence="4" key="1">
    <citation type="submission" date="2020-06" db="EMBL/GenBank/DDBJ databases">
        <authorList>
            <person name="Li T."/>
            <person name="Hu X."/>
            <person name="Zhang T."/>
            <person name="Song X."/>
            <person name="Zhang H."/>
            <person name="Dai N."/>
            <person name="Sheng W."/>
            <person name="Hou X."/>
            <person name="Wei L."/>
        </authorList>
    </citation>
    <scope>NUCLEOTIDE SEQUENCE</scope>
    <source>
        <strain evidence="4">KEN8</strain>
        <tissue evidence="4">Leaf</tissue>
    </source>
</reference>
<organism evidence="4">
    <name type="scientific">Sesamum calycinum</name>
    <dbReference type="NCBI Taxonomy" id="2727403"/>
    <lineage>
        <taxon>Eukaryota</taxon>
        <taxon>Viridiplantae</taxon>
        <taxon>Streptophyta</taxon>
        <taxon>Embryophyta</taxon>
        <taxon>Tracheophyta</taxon>
        <taxon>Spermatophyta</taxon>
        <taxon>Magnoliopsida</taxon>
        <taxon>eudicotyledons</taxon>
        <taxon>Gunneridae</taxon>
        <taxon>Pentapetalae</taxon>
        <taxon>asterids</taxon>
        <taxon>lamiids</taxon>
        <taxon>Lamiales</taxon>
        <taxon>Pedaliaceae</taxon>
        <taxon>Sesamum</taxon>
    </lineage>
</organism>
<evidence type="ECO:0000313" key="4">
    <source>
        <dbReference type="EMBL" id="KAL0288276.1"/>
    </source>
</evidence>
<dbReference type="PANTHER" id="PTHR32378:SF10">
    <property type="entry name" value="GUANINE NUCLEOTIDE-BINDING PROTEIN SUBUNIT GAMMA 3"/>
    <property type="match status" value="1"/>
</dbReference>
<dbReference type="EMBL" id="JACGWM010001755">
    <property type="protein sequence ID" value="KAL0288276.1"/>
    <property type="molecule type" value="Genomic_DNA"/>
</dbReference>
<dbReference type="Pfam" id="PF00631">
    <property type="entry name" value="G-gamma"/>
    <property type="match status" value="1"/>
</dbReference>
<proteinExistence type="predicted"/>
<feature type="region of interest" description="Disordered" evidence="2">
    <location>
        <begin position="1"/>
        <end position="27"/>
    </location>
</feature>
<dbReference type="GO" id="GO:0007186">
    <property type="term" value="P:G protein-coupled receptor signaling pathway"/>
    <property type="evidence" value="ECO:0007669"/>
    <property type="project" value="InterPro"/>
</dbReference>
<dbReference type="InterPro" id="IPR055305">
    <property type="entry name" value="GG3-like"/>
</dbReference>
<dbReference type="PANTHER" id="PTHR32378">
    <property type="entry name" value="GUANINE NUCLEOTIDE-BINDING PROTEIN SUBUNIT GAMMA 3"/>
    <property type="match status" value="1"/>
</dbReference>
<feature type="domain" description="G protein gamma" evidence="3">
    <location>
        <begin position="33"/>
        <end position="94"/>
    </location>
</feature>
<evidence type="ECO:0000256" key="2">
    <source>
        <dbReference type="SAM" id="MobiDB-lite"/>
    </source>
</evidence>
<dbReference type="InterPro" id="IPR015898">
    <property type="entry name" value="G-protein_gamma-like_dom"/>
</dbReference>
<keyword evidence="1" id="KW-0175">Coiled coil</keyword>
<evidence type="ECO:0000256" key="1">
    <source>
        <dbReference type="SAM" id="Coils"/>
    </source>
</evidence>
<dbReference type="SMART" id="SM01224">
    <property type="entry name" value="G_gamma"/>
    <property type="match status" value="1"/>
</dbReference>
<comment type="caution">
    <text evidence="4">The sequence shown here is derived from an EMBL/GenBank/DDBJ whole genome shotgun (WGS) entry which is preliminary data.</text>
</comment>
<reference evidence="4" key="2">
    <citation type="journal article" date="2024" name="Plant">
        <title>Genomic evolution and insights into agronomic trait innovations of Sesamum species.</title>
        <authorList>
            <person name="Miao H."/>
            <person name="Wang L."/>
            <person name="Qu L."/>
            <person name="Liu H."/>
            <person name="Sun Y."/>
            <person name="Le M."/>
            <person name="Wang Q."/>
            <person name="Wei S."/>
            <person name="Zheng Y."/>
            <person name="Lin W."/>
            <person name="Duan Y."/>
            <person name="Cao H."/>
            <person name="Xiong S."/>
            <person name="Wang X."/>
            <person name="Wei L."/>
            <person name="Li C."/>
            <person name="Ma Q."/>
            <person name="Ju M."/>
            <person name="Zhao R."/>
            <person name="Li G."/>
            <person name="Mu C."/>
            <person name="Tian Q."/>
            <person name="Mei H."/>
            <person name="Zhang T."/>
            <person name="Gao T."/>
            <person name="Zhang H."/>
        </authorList>
    </citation>
    <scope>NUCLEOTIDE SEQUENCE</scope>
    <source>
        <strain evidence="4">KEN8</strain>
    </source>
</reference>
<protein>
    <submittedName>
        <fullName evidence="4">Guanine nucleotide-binding protein subunit gamma 3</fullName>
    </submittedName>
</protein>
<feature type="coiled-coil region" evidence="1">
    <location>
        <begin position="30"/>
        <end position="57"/>
    </location>
</feature>